<reference evidence="1" key="1">
    <citation type="submission" date="2023-03" db="EMBL/GenBank/DDBJ databases">
        <title>Massive genome expansion in bonnet fungi (Mycena s.s.) driven by repeated elements and novel gene families across ecological guilds.</title>
        <authorList>
            <consortium name="Lawrence Berkeley National Laboratory"/>
            <person name="Harder C.B."/>
            <person name="Miyauchi S."/>
            <person name="Viragh M."/>
            <person name="Kuo A."/>
            <person name="Thoen E."/>
            <person name="Andreopoulos B."/>
            <person name="Lu D."/>
            <person name="Skrede I."/>
            <person name="Drula E."/>
            <person name="Henrissat B."/>
            <person name="Morin E."/>
            <person name="Kohler A."/>
            <person name="Barry K."/>
            <person name="LaButti K."/>
            <person name="Morin E."/>
            <person name="Salamov A."/>
            <person name="Lipzen A."/>
            <person name="Mereny Z."/>
            <person name="Hegedus B."/>
            <person name="Baldrian P."/>
            <person name="Stursova M."/>
            <person name="Weitz H."/>
            <person name="Taylor A."/>
            <person name="Grigoriev I.V."/>
            <person name="Nagy L.G."/>
            <person name="Martin F."/>
            <person name="Kauserud H."/>
        </authorList>
    </citation>
    <scope>NUCLEOTIDE SEQUENCE</scope>
    <source>
        <strain evidence="1">CBHHK188m</strain>
    </source>
</reference>
<name>A0AAD7I4J5_9AGAR</name>
<proteinExistence type="predicted"/>
<keyword evidence="2" id="KW-1185">Reference proteome</keyword>
<evidence type="ECO:0000313" key="2">
    <source>
        <dbReference type="Proteomes" id="UP001215280"/>
    </source>
</evidence>
<accession>A0AAD7I4J5</accession>
<dbReference type="EMBL" id="JARJLG010000162">
    <property type="protein sequence ID" value="KAJ7734325.1"/>
    <property type="molecule type" value="Genomic_DNA"/>
</dbReference>
<gene>
    <name evidence="1" type="ORF">DFH07DRAFT_780322</name>
</gene>
<dbReference type="AlphaFoldDB" id="A0AAD7I4J5"/>
<organism evidence="1 2">
    <name type="scientific">Mycena maculata</name>
    <dbReference type="NCBI Taxonomy" id="230809"/>
    <lineage>
        <taxon>Eukaryota</taxon>
        <taxon>Fungi</taxon>
        <taxon>Dikarya</taxon>
        <taxon>Basidiomycota</taxon>
        <taxon>Agaricomycotina</taxon>
        <taxon>Agaricomycetes</taxon>
        <taxon>Agaricomycetidae</taxon>
        <taxon>Agaricales</taxon>
        <taxon>Marasmiineae</taxon>
        <taxon>Mycenaceae</taxon>
        <taxon>Mycena</taxon>
    </lineage>
</organism>
<protein>
    <submittedName>
        <fullName evidence="1">Uncharacterized protein</fullName>
    </submittedName>
</protein>
<dbReference type="Proteomes" id="UP001215280">
    <property type="component" value="Unassembled WGS sequence"/>
</dbReference>
<evidence type="ECO:0000313" key="1">
    <source>
        <dbReference type="EMBL" id="KAJ7734325.1"/>
    </source>
</evidence>
<sequence>MTCGVTRKWLNHRVRHPSTAVFRMFSAIEPAGIPNAAHSIGRIQCICAAREIQEFQLTTRPTGQVEGRSRGCQHPTARFGVTQRENSEHGRRDASSSSLYGRKFRQECKWMIKESLAQMISDRDWKKGEWHSDLALALSPSVSVENRLRASLPTRALIPAKSALGACQKSPPLAYAADEPALLRSGRLLIATLHAARLDRPAPIRARVPPM</sequence>
<comment type="caution">
    <text evidence="1">The sequence shown here is derived from an EMBL/GenBank/DDBJ whole genome shotgun (WGS) entry which is preliminary data.</text>
</comment>